<dbReference type="VEuPathDB" id="CryptoDB:Vbra_17239"/>
<evidence type="ECO:0000313" key="1">
    <source>
        <dbReference type="EMBL" id="CEM25405.1"/>
    </source>
</evidence>
<reference evidence="1 2" key="1">
    <citation type="submission" date="2014-11" db="EMBL/GenBank/DDBJ databases">
        <authorList>
            <person name="Zhu J."/>
            <person name="Qi W."/>
            <person name="Song R."/>
        </authorList>
    </citation>
    <scope>NUCLEOTIDE SEQUENCE [LARGE SCALE GENOMIC DNA]</scope>
</reference>
<gene>
    <name evidence="1" type="ORF">Vbra_17239</name>
</gene>
<organism evidence="1 2">
    <name type="scientific">Vitrella brassicaformis (strain CCMP3155)</name>
    <dbReference type="NCBI Taxonomy" id="1169540"/>
    <lineage>
        <taxon>Eukaryota</taxon>
        <taxon>Sar</taxon>
        <taxon>Alveolata</taxon>
        <taxon>Colpodellida</taxon>
        <taxon>Vitrellaceae</taxon>
        <taxon>Vitrella</taxon>
    </lineage>
</organism>
<accession>A0A0G4G951</accession>
<dbReference type="Proteomes" id="UP000041254">
    <property type="component" value="Unassembled WGS sequence"/>
</dbReference>
<protein>
    <submittedName>
        <fullName evidence="1">Uncharacterized protein</fullName>
    </submittedName>
</protein>
<dbReference type="AlphaFoldDB" id="A0A0G4G951"/>
<name>A0A0G4G951_VITBC</name>
<keyword evidence="2" id="KW-1185">Reference proteome</keyword>
<dbReference type="PhylomeDB" id="A0A0G4G951"/>
<evidence type="ECO:0000313" key="2">
    <source>
        <dbReference type="Proteomes" id="UP000041254"/>
    </source>
</evidence>
<dbReference type="InParanoid" id="A0A0G4G951"/>
<dbReference type="EMBL" id="CDMY01000600">
    <property type="protein sequence ID" value="CEM25405.1"/>
    <property type="molecule type" value="Genomic_DNA"/>
</dbReference>
<proteinExistence type="predicted"/>
<sequence length="326" mass="35646">MSDSVPDDLWRRRILTSLLVHETVCVRATCRAKAAVVTAALLVERIDASLARHSLTGLIDIDRTAPLPFTYALRAAYVLEQDSNEWRGMGPLIRLVAIYRLTPANGLPLVLSAQWLTARLPSRTAFHQLPLAMAIYRLFGHLLTDVGTSLALQQADDNGAYRIGSQSFRVVPLGELPAGHPYAEGYKRTDPVVRFGPLYRSFSAFLLYGADIGRGDPRYGRLLTDAVTEDSGIAVDSRNDGFDLNDAAAIDYRHVIVSGFRPGETVAAHMYVWLGSIQLYTTEISTAAGRPASLSDRYSVSVGAARRVLRGFGLESDVVDRGRVLG</sequence>